<organism evidence="2 3">
    <name type="scientific">Ferrimonas aestuarii</name>
    <dbReference type="NCBI Taxonomy" id="2569539"/>
    <lineage>
        <taxon>Bacteria</taxon>
        <taxon>Pseudomonadati</taxon>
        <taxon>Pseudomonadota</taxon>
        <taxon>Gammaproteobacteria</taxon>
        <taxon>Alteromonadales</taxon>
        <taxon>Ferrimonadaceae</taxon>
        <taxon>Ferrimonas</taxon>
    </lineage>
</organism>
<dbReference type="EMBL" id="SWCJ01000002">
    <property type="protein sequence ID" value="TKB57365.1"/>
    <property type="molecule type" value="Genomic_DNA"/>
</dbReference>
<evidence type="ECO:0000256" key="1">
    <source>
        <dbReference type="SAM" id="SignalP"/>
    </source>
</evidence>
<protein>
    <submittedName>
        <fullName evidence="2">Uncharacterized protein</fullName>
    </submittedName>
</protein>
<accession>A0A4U1BTM9</accession>
<feature type="signal peptide" evidence="1">
    <location>
        <begin position="1"/>
        <end position="28"/>
    </location>
</feature>
<feature type="chain" id="PRO_5020196433" evidence="1">
    <location>
        <begin position="29"/>
        <end position="155"/>
    </location>
</feature>
<dbReference type="Proteomes" id="UP000305675">
    <property type="component" value="Unassembled WGS sequence"/>
</dbReference>
<sequence>MMLRILSPTICMPLPLLLAIGISGCANDEHPISTKTDPDQQIITAISESQKVTKIQIGNQLFLAADGFYKHASITNLNTQELGEVTGRLLSGCDDLSSIQYDITQWRWTAETGHIKWQVNDANVDMTPMISLLKRQCDWVELEVLYDSPMNKASY</sequence>
<evidence type="ECO:0000313" key="3">
    <source>
        <dbReference type="Proteomes" id="UP000305675"/>
    </source>
</evidence>
<name>A0A4U1BTM9_9GAMM</name>
<reference evidence="2 3" key="1">
    <citation type="submission" date="2019-04" db="EMBL/GenBank/DDBJ databases">
        <authorList>
            <person name="Hwang J.C."/>
        </authorList>
    </citation>
    <scope>NUCLEOTIDE SEQUENCE [LARGE SCALE GENOMIC DNA]</scope>
    <source>
        <strain evidence="2 3">IMCC35002</strain>
    </source>
</reference>
<dbReference type="RefSeq" id="WP_136862011.1">
    <property type="nucleotide sequence ID" value="NZ_SWCJ01000002.1"/>
</dbReference>
<keyword evidence="3" id="KW-1185">Reference proteome</keyword>
<evidence type="ECO:0000313" key="2">
    <source>
        <dbReference type="EMBL" id="TKB57365.1"/>
    </source>
</evidence>
<proteinExistence type="predicted"/>
<comment type="caution">
    <text evidence="2">The sequence shown here is derived from an EMBL/GenBank/DDBJ whole genome shotgun (WGS) entry which is preliminary data.</text>
</comment>
<keyword evidence="1" id="KW-0732">Signal</keyword>
<dbReference type="PROSITE" id="PS51257">
    <property type="entry name" value="PROKAR_LIPOPROTEIN"/>
    <property type="match status" value="1"/>
</dbReference>
<dbReference type="AlphaFoldDB" id="A0A4U1BTM9"/>
<gene>
    <name evidence="2" type="ORF">FCL42_03545</name>
</gene>